<comment type="caution">
    <text evidence="1">The sequence shown here is derived from an EMBL/GenBank/DDBJ whole genome shotgun (WGS) entry which is preliminary data.</text>
</comment>
<protein>
    <submittedName>
        <fullName evidence="1">Uncharacterized protein</fullName>
    </submittedName>
</protein>
<dbReference type="AlphaFoldDB" id="A0A9K3JZF4"/>
<reference evidence="1" key="2">
    <citation type="submission" date="2020-06" db="EMBL/GenBank/DDBJ databases">
        <title>Helianthus annuus Genome sequencing and assembly Release 2.</title>
        <authorList>
            <person name="Gouzy J."/>
            <person name="Langlade N."/>
            <person name="Munos S."/>
        </authorList>
    </citation>
    <scope>NUCLEOTIDE SEQUENCE</scope>
    <source>
        <tissue evidence="1">Leaves</tissue>
    </source>
</reference>
<dbReference type="EMBL" id="MNCJ02000316">
    <property type="protein sequence ID" value="KAF5824132.1"/>
    <property type="molecule type" value="Genomic_DNA"/>
</dbReference>
<keyword evidence="2" id="KW-1185">Reference proteome</keyword>
<accession>A0A9K3JZF4</accession>
<evidence type="ECO:0000313" key="2">
    <source>
        <dbReference type="Proteomes" id="UP000215914"/>
    </source>
</evidence>
<evidence type="ECO:0000313" key="1">
    <source>
        <dbReference type="EMBL" id="KAF5824132.1"/>
    </source>
</evidence>
<sequence>MSPSRKQPTTTTVVAEPRWQRHPHNAANVKSLLFLSSQLSSFSLGKPPPHLNLRNKKHNRHWQEPPSLEKNIIFDNHHHPLQ</sequence>
<gene>
    <name evidence="1" type="ORF">HanXRQr2_Chr01g0045761</name>
</gene>
<dbReference type="Proteomes" id="UP000215914">
    <property type="component" value="Unassembled WGS sequence"/>
</dbReference>
<reference evidence="1" key="1">
    <citation type="journal article" date="2017" name="Nature">
        <title>The sunflower genome provides insights into oil metabolism, flowering and Asterid evolution.</title>
        <authorList>
            <person name="Badouin H."/>
            <person name="Gouzy J."/>
            <person name="Grassa C.J."/>
            <person name="Murat F."/>
            <person name="Staton S.E."/>
            <person name="Cottret L."/>
            <person name="Lelandais-Briere C."/>
            <person name="Owens G.L."/>
            <person name="Carrere S."/>
            <person name="Mayjonade B."/>
            <person name="Legrand L."/>
            <person name="Gill N."/>
            <person name="Kane N.C."/>
            <person name="Bowers J.E."/>
            <person name="Hubner S."/>
            <person name="Bellec A."/>
            <person name="Berard A."/>
            <person name="Berges H."/>
            <person name="Blanchet N."/>
            <person name="Boniface M.C."/>
            <person name="Brunel D."/>
            <person name="Catrice O."/>
            <person name="Chaidir N."/>
            <person name="Claudel C."/>
            <person name="Donnadieu C."/>
            <person name="Faraut T."/>
            <person name="Fievet G."/>
            <person name="Helmstetter N."/>
            <person name="King M."/>
            <person name="Knapp S.J."/>
            <person name="Lai Z."/>
            <person name="Le Paslier M.C."/>
            <person name="Lippi Y."/>
            <person name="Lorenzon L."/>
            <person name="Mandel J.R."/>
            <person name="Marage G."/>
            <person name="Marchand G."/>
            <person name="Marquand E."/>
            <person name="Bret-Mestries E."/>
            <person name="Morien E."/>
            <person name="Nambeesan S."/>
            <person name="Nguyen T."/>
            <person name="Pegot-Espagnet P."/>
            <person name="Pouilly N."/>
            <person name="Raftis F."/>
            <person name="Sallet E."/>
            <person name="Schiex T."/>
            <person name="Thomas J."/>
            <person name="Vandecasteele C."/>
            <person name="Vares D."/>
            <person name="Vear F."/>
            <person name="Vautrin S."/>
            <person name="Crespi M."/>
            <person name="Mangin B."/>
            <person name="Burke J.M."/>
            <person name="Salse J."/>
            <person name="Munos S."/>
            <person name="Vincourt P."/>
            <person name="Rieseberg L.H."/>
            <person name="Langlade N.B."/>
        </authorList>
    </citation>
    <scope>NUCLEOTIDE SEQUENCE</scope>
    <source>
        <tissue evidence="1">Leaves</tissue>
    </source>
</reference>
<name>A0A9K3JZF4_HELAN</name>
<dbReference type="Gramene" id="mRNA:HanXRQr2_Chr01g0045761">
    <property type="protein sequence ID" value="CDS:HanXRQr2_Chr01g0045761.1"/>
    <property type="gene ID" value="HanXRQr2_Chr01g0045761"/>
</dbReference>
<organism evidence="1 2">
    <name type="scientific">Helianthus annuus</name>
    <name type="common">Common sunflower</name>
    <dbReference type="NCBI Taxonomy" id="4232"/>
    <lineage>
        <taxon>Eukaryota</taxon>
        <taxon>Viridiplantae</taxon>
        <taxon>Streptophyta</taxon>
        <taxon>Embryophyta</taxon>
        <taxon>Tracheophyta</taxon>
        <taxon>Spermatophyta</taxon>
        <taxon>Magnoliopsida</taxon>
        <taxon>eudicotyledons</taxon>
        <taxon>Gunneridae</taxon>
        <taxon>Pentapetalae</taxon>
        <taxon>asterids</taxon>
        <taxon>campanulids</taxon>
        <taxon>Asterales</taxon>
        <taxon>Asteraceae</taxon>
        <taxon>Asteroideae</taxon>
        <taxon>Heliantheae alliance</taxon>
        <taxon>Heliantheae</taxon>
        <taxon>Helianthus</taxon>
    </lineage>
</organism>
<proteinExistence type="predicted"/>